<dbReference type="EMBL" id="CP042426">
    <property type="protein sequence ID" value="QFQ32256.1"/>
    <property type="molecule type" value="Genomic_DNA"/>
</dbReference>
<dbReference type="PANTHER" id="PTHR34388">
    <property type="entry name" value="DNA POLYMERASE III SUBUNIT DELTA"/>
    <property type="match status" value="1"/>
</dbReference>
<organism evidence="13 14">
    <name type="scientific">Buchnera aphidicola</name>
    <name type="common">Aphis gossypii</name>
    <dbReference type="NCBI Taxonomy" id="98785"/>
    <lineage>
        <taxon>Bacteria</taxon>
        <taxon>Pseudomonadati</taxon>
        <taxon>Pseudomonadota</taxon>
        <taxon>Gammaproteobacteria</taxon>
        <taxon>Enterobacterales</taxon>
        <taxon>Erwiniaceae</taxon>
        <taxon>Buchnera</taxon>
    </lineage>
</organism>
<dbReference type="OrthoDB" id="9770982at2"/>
<accession>A0A5J6ZF13</accession>
<evidence type="ECO:0000259" key="11">
    <source>
        <dbReference type="Pfam" id="PF06144"/>
    </source>
</evidence>
<dbReference type="Gene3D" id="3.40.50.300">
    <property type="entry name" value="P-loop containing nucleotide triphosphate hydrolases"/>
    <property type="match status" value="1"/>
</dbReference>
<evidence type="ECO:0000256" key="10">
    <source>
        <dbReference type="NCBIfam" id="TIGR01128"/>
    </source>
</evidence>
<evidence type="ECO:0000256" key="8">
    <source>
        <dbReference type="ARBA" id="ARBA00034754"/>
    </source>
</evidence>
<evidence type="ECO:0000256" key="2">
    <source>
        <dbReference type="ARBA" id="ARBA00017703"/>
    </source>
</evidence>
<comment type="similarity">
    <text evidence="8">Belongs to the DNA polymerase HolA subunit family.</text>
</comment>
<dbReference type="InterPro" id="IPR032780">
    <property type="entry name" value="DNA_pol3_delt_C"/>
</dbReference>
<dbReference type="Gene3D" id="1.20.272.10">
    <property type="match status" value="1"/>
</dbReference>
<evidence type="ECO:0000256" key="1">
    <source>
        <dbReference type="ARBA" id="ARBA00012417"/>
    </source>
</evidence>
<comment type="subunit">
    <text evidence="7">DNA polymerase III contains a core (composed of alpha, epsilon and theta chains) that associates with a tau subunit. This core dimerizes to form the POLIII' complex. PolIII' associates with the gamma complex (composed of gamma, delta, delta', psi and chi chains) and with the beta chain to form the complete DNA polymerase III complex.</text>
</comment>
<sequence length="343" mass="41779">MVCTYEIYTHRRIKKKIIKKLNFFYILLGEDLILLNNNQKIILNFAKKEYFKENYIINIEKNTDWNKVINFYNSNDLFFKKKVLVINLTIKIFNSVLIKNIKKLFFIKNIDILTIIKFNQLSNNFKNYLSTQKKVFNIDIIWCFTPYGTNFKNWLKYEIKDKKIEITKNAFFLLFKNYEGNTLFIYHILNMIILIWKNENVTSQKIKYIINEFAVFTPSDWVNAIFYNEIEKAFYILDIFRKQKYNPLILTRALQKDLLQLIYIKREKITNINLFFKQNKIFFNRLKFFKFAIKSINFDNFLKVIRILLQIEMKIKEEYNSDIWIELKTLILLLSLNIKKIKT</sequence>
<proteinExistence type="inferred from homology"/>
<dbReference type="Proteomes" id="UP000326914">
    <property type="component" value="Chromosome"/>
</dbReference>
<dbReference type="EC" id="2.7.7.7" evidence="1 10"/>
<dbReference type="Gene3D" id="1.10.8.60">
    <property type="match status" value="1"/>
</dbReference>
<dbReference type="SUPFAM" id="SSF48019">
    <property type="entry name" value="post-AAA+ oligomerization domain-like"/>
    <property type="match status" value="1"/>
</dbReference>
<dbReference type="GO" id="GO:0006261">
    <property type="term" value="P:DNA-templated DNA replication"/>
    <property type="evidence" value="ECO:0007669"/>
    <property type="project" value="TreeGrafter"/>
</dbReference>
<dbReference type="GO" id="GO:0003677">
    <property type="term" value="F:DNA binding"/>
    <property type="evidence" value="ECO:0007669"/>
    <property type="project" value="InterPro"/>
</dbReference>
<feature type="domain" description="DNA polymerase III subunit delta C-terminal" evidence="12">
    <location>
        <begin position="218"/>
        <end position="335"/>
    </location>
</feature>
<dbReference type="InterPro" id="IPR008921">
    <property type="entry name" value="DNA_pol3_clamp-load_cplx_C"/>
</dbReference>
<evidence type="ECO:0000313" key="13">
    <source>
        <dbReference type="EMBL" id="QFQ32256.1"/>
    </source>
</evidence>
<dbReference type="GO" id="GO:0009360">
    <property type="term" value="C:DNA polymerase III complex"/>
    <property type="evidence" value="ECO:0007669"/>
    <property type="project" value="UniProtKB-UniRule"/>
</dbReference>
<comment type="catalytic activity">
    <reaction evidence="9">
        <text>DNA(n) + a 2'-deoxyribonucleoside 5'-triphosphate = DNA(n+1) + diphosphate</text>
        <dbReference type="Rhea" id="RHEA:22508"/>
        <dbReference type="Rhea" id="RHEA-COMP:17339"/>
        <dbReference type="Rhea" id="RHEA-COMP:17340"/>
        <dbReference type="ChEBI" id="CHEBI:33019"/>
        <dbReference type="ChEBI" id="CHEBI:61560"/>
        <dbReference type="ChEBI" id="CHEBI:173112"/>
        <dbReference type="EC" id="2.7.7.7"/>
    </reaction>
</comment>
<keyword evidence="5" id="KW-0235">DNA replication</keyword>
<reference evidence="13 14" key="1">
    <citation type="submission" date="2019-07" db="EMBL/GenBank/DDBJ databases">
        <title>Buchnera limit thermal tolerance of host aphids.</title>
        <authorList>
            <person name="Zhang B."/>
            <person name="Moran N."/>
        </authorList>
    </citation>
    <scope>NUCLEOTIDE SEQUENCE [LARGE SCALE GENOMIC DNA]</scope>
    <source>
        <strain evidence="13 14">Ago-UT1</strain>
    </source>
</reference>
<dbReference type="RefSeq" id="WP_158346617.1">
    <property type="nucleotide sequence ID" value="NZ_CP042426.1"/>
</dbReference>
<evidence type="ECO:0000256" key="3">
    <source>
        <dbReference type="ARBA" id="ARBA00022679"/>
    </source>
</evidence>
<evidence type="ECO:0000256" key="6">
    <source>
        <dbReference type="ARBA" id="ARBA00022932"/>
    </source>
</evidence>
<dbReference type="NCBIfam" id="TIGR01128">
    <property type="entry name" value="holA"/>
    <property type="match status" value="1"/>
</dbReference>
<evidence type="ECO:0000256" key="5">
    <source>
        <dbReference type="ARBA" id="ARBA00022705"/>
    </source>
</evidence>
<dbReference type="SUPFAM" id="SSF52540">
    <property type="entry name" value="P-loop containing nucleoside triphosphate hydrolases"/>
    <property type="match status" value="1"/>
</dbReference>
<dbReference type="Pfam" id="PF14840">
    <property type="entry name" value="DNA_pol3_delt_C"/>
    <property type="match status" value="1"/>
</dbReference>
<protein>
    <recommendedName>
        <fullName evidence="2 10">DNA polymerase III subunit delta</fullName>
        <ecNumber evidence="1 10">2.7.7.7</ecNumber>
    </recommendedName>
</protein>
<evidence type="ECO:0000256" key="7">
    <source>
        <dbReference type="ARBA" id="ARBA00026073"/>
    </source>
</evidence>
<evidence type="ECO:0000256" key="9">
    <source>
        <dbReference type="ARBA" id="ARBA00049244"/>
    </source>
</evidence>
<evidence type="ECO:0000259" key="12">
    <source>
        <dbReference type="Pfam" id="PF14840"/>
    </source>
</evidence>
<keyword evidence="4 13" id="KW-0548">Nucleotidyltransferase</keyword>
<evidence type="ECO:0000313" key="14">
    <source>
        <dbReference type="Proteomes" id="UP000326914"/>
    </source>
</evidence>
<dbReference type="InterPro" id="IPR027417">
    <property type="entry name" value="P-loop_NTPase"/>
</dbReference>
<name>A0A5J6ZF13_9GAMM</name>
<keyword evidence="6" id="KW-0239">DNA-directed DNA polymerase</keyword>
<dbReference type="InterPro" id="IPR010372">
    <property type="entry name" value="DNA_pol3_delta_N"/>
</dbReference>
<dbReference type="InterPro" id="IPR005790">
    <property type="entry name" value="DNA_polIII_delta"/>
</dbReference>
<dbReference type="GO" id="GO:0003887">
    <property type="term" value="F:DNA-directed DNA polymerase activity"/>
    <property type="evidence" value="ECO:0007669"/>
    <property type="project" value="UniProtKB-UniRule"/>
</dbReference>
<gene>
    <name evidence="13" type="primary">holA</name>
    <name evidence="13" type="ORF">FQV32_02450</name>
</gene>
<dbReference type="PANTHER" id="PTHR34388:SF1">
    <property type="entry name" value="DNA POLYMERASE III SUBUNIT DELTA"/>
    <property type="match status" value="1"/>
</dbReference>
<dbReference type="AlphaFoldDB" id="A0A5J6ZF13"/>
<feature type="domain" description="DNA polymerase III delta N-terminal" evidence="11">
    <location>
        <begin position="25"/>
        <end position="124"/>
    </location>
</feature>
<keyword evidence="3 13" id="KW-0808">Transferase</keyword>
<evidence type="ECO:0000256" key="4">
    <source>
        <dbReference type="ARBA" id="ARBA00022695"/>
    </source>
</evidence>
<dbReference type="Pfam" id="PF06144">
    <property type="entry name" value="DNA_pol3_delta"/>
    <property type="match status" value="1"/>
</dbReference>